<sequence length="377" mass="42438">MLYFLQVMQDPRLLKILNEKKSSVREHSPNSDIKQNGCEENGYNMDKENRNFKGKSDSSNKNKESKLNDEQISEKGCGILKNNKNSPDFLKNNEQIPPNSTNDNLNFDTENVVRDIENPSITSEIKNQTNSSEKEISVMDNSHSDVKDVKSSRLHPNIQKRHGVSQEPTTLHVSASSIYENPDDELEDIIPLDQLDSYMKDLQIQRKQQPVKIKQVETSTSPTNLPIIEQEKIDITSDKKDTQVEGLPPLNGSQMILEEIKNCESNYSSNSSSPTHVEHPTNNTSINFSPVRNLSRLSNNSENESNNKGNLPTSELKQDSSGSESDGDDSSFDLDLSDYDSDNDVLDMTLQSWQDDCGQDSKKNKKKCVSLIPVKLS</sequence>
<comment type="caution">
    <text evidence="2">The sequence shown here is derived from an EMBL/GenBank/DDBJ whole genome shotgun (WGS) entry which is preliminary data.</text>
</comment>
<protein>
    <submittedName>
        <fullName evidence="2">Uncharacterized protein</fullName>
    </submittedName>
</protein>
<evidence type="ECO:0000313" key="2">
    <source>
        <dbReference type="EMBL" id="CAL4069511.1"/>
    </source>
</evidence>
<feature type="region of interest" description="Disordered" evidence="1">
    <location>
        <begin position="264"/>
        <end position="341"/>
    </location>
</feature>
<keyword evidence="3" id="KW-1185">Reference proteome</keyword>
<feature type="region of interest" description="Disordered" evidence="1">
    <location>
        <begin position="126"/>
        <end position="153"/>
    </location>
</feature>
<reference evidence="2 3" key="1">
    <citation type="submission" date="2024-05" db="EMBL/GenBank/DDBJ databases">
        <authorList>
            <person name="Wallberg A."/>
        </authorList>
    </citation>
    <scope>NUCLEOTIDE SEQUENCE [LARGE SCALE GENOMIC DNA]</scope>
</reference>
<feature type="region of interest" description="Disordered" evidence="1">
    <location>
        <begin position="20"/>
        <end position="106"/>
    </location>
</feature>
<feature type="compositionally biased region" description="Polar residues" evidence="1">
    <location>
        <begin position="82"/>
        <end position="106"/>
    </location>
</feature>
<dbReference type="EMBL" id="CAXKWB010003566">
    <property type="protein sequence ID" value="CAL4069511.1"/>
    <property type="molecule type" value="Genomic_DNA"/>
</dbReference>
<feature type="compositionally biased region" description="Basic and acidic residues" evidence="1">
    <location>
        <begin position="132"/>
        <end position="151"/>
    </location>
</feature>
<feature type="compositionally biased region" description="Polar residues" evidence="1">
    <location>
        <begin position="280"/>
        <end position="290"/>
    </location>
</feature>
<gene>
    <name evidence="2" type="ORF">MNOR_LOCUS7907</name>
</gene>
<accession>A0AAV2Q421</accession>
<dbReference type="AlphaFoldDB" id="A0AAV2Q421"/>
<proteinExistence type="predicted"/>
<feature type="compositionally biased region" description="Acidic residues" evidence="1">
    <location>
        <begin position="325"/>
        <end position="341"/>
    </location>
</feature>
<evidence type="ECO:0000313" key="3">
    <source>
        <dbReference type="Proteomes" id="UP001497623"/>
    </source>
</evidence>
<feature type="compositionally biased region" description="Basic and acidic residues" evidence="1">
    <location>
        <begin position="45"/>
        <end position="73"/>
    </location>
</feature>
<feature type="compositionally biased region" description="Low complexity" evidence="1">
    <location>
        <begin position="292"/>
        <end position="307"/>
    </location>
</feature>
<name>A0AAV2Q421_MEGNR</name>
<evidence type="ECO:0000256" key="1">
    <source>
        <dbReference type="SAM" id="MobiDB-lite"/>
    </source>
</evidence>
<dbReference type="Proteomes" id="UP001497623">
    <property type="component" value="Unassembled WGS sequence"/>
</dbReference>
<organism evidence="2 3">
    <name type="scientific">Meganyctiphanes norvegica</name>
    <name type="common">Northern krill</name>
    <name type="synonym">Thysanopoda norvegica</name>
    <dbReference type="NCBI Taxonomy" id="48144"/>
    <lineage>
        <taxon>Eukaryota</taxon>
        <taxon>Metazoa</taxon>
        <taxon>Ecdysozoa</taxon>
        <taxon>Arthropoda</taxon>
        <taxon>Crustacea</taxon>
        <taxon>Multicrustacea</taxon>
        <taxon>Malacostraca</taxon>
        <taxon>Eumalacostraca</taxon>
        <taxon>Eucarida</taxon>
        <taxon>Euphausiacea</taxon>
        <taxon>Euphausiidae</taxon>
        <taxon>Meganyctiphanes</taxon>
    </lineage>
</organism>
<feature type="compositionally biased region" description="Basic and acidic residues" evidence="1">
    <location>
        <begin position="20"/>
        <end position="29"/>
    </location>
</feature>